<protein>
    <recommendedName>
        <fullName evidence="1">Heterokaryon incompatibility domain-containing protein</fullName>
    </recommendedName>
</protein>
<comment type="caution">
    <text evidence="2">The sequence shown here is derived from an EMBL/GenBank/DDBJ whole genome shotgun (WGS) entry which is preliminary data.</text>
</comment>
<reference evidence="2 3" key="1">
    <citation type="submission" date="2023-01" db="EMBL/GenBank/DDBJ databases">
        <title>Analysis of 21 Apiospora genomes using comparative genomics revels a genus with tremendous synthesis potential of carbohydrate active enzymes and secondary metabolites.</title>
        <authorList>
            <person name="Sorensen T."/>
        </authorList>
    </citation>
    <scope>NUCLEOTIDE SEQUENCE [LARGE SCALE GENOMIC DNA]</scope>
    <source>
        <strain evidence="2 3">CBS 20057</strain>
    </source>
</reference>
<evidence type="ECO:0000259" key="1">
    <source>
        <dbReference type="Pfam" id="PF06985"/>
    </source>
</evidence>
<name>A0ABR1R5K6_9PEZI</name>
<keyword evidence="3" id="KW-1185">Reference proteome</keyword>
<evidence type="ECO:0000313" key="2">
    <source>
        <dbReference type="EMBL" id="KAK7999231.1"/>
    </source>
</evidence>
<sequence length="193" mass="21918">MPPSQQFQYQPLGSARSTRLITLFPAPASQRDSEIIIELSECALESTIEYEALSYTWGDQQPSRDITCNGAMLRVTENVHLALRRLRSDQGQQRTLWIDALSINQQDEAEKTAQVSEMGLIYTRAKRVNVWLGYPTEVMVKFFDLVDYLNVSRLQAYPISDSGYCWIHGCAPPVLLLTLLDENLDHPGSRPQQ</sequence>
<dbReference type="InterPro" id="IPR010730">
    <property type="entry name" value="HET"/>
</dbReference>
<dbReference type="EMBL" id="JAQQWI010000019">
    <property type="protein sequence ID" value="KAK7999231.1"/>
    <property type="molecule type" value="Genomic_DNA"/>
</dbReference>
<dbReference type="Proteomes" id="UP001396898">
    <property type="component" value="Unassembled WGS sequence"/>
</dbReference>
<evidence type="ECO:0000313" key="3">
    <source>
        <dbReference type="Proteomes" id="UP001396898"/>
    </source>
</evidence>
<accession>A0ABR1R5K6</accession>
<dbReference type="Pfam" id="PF06985">
    <property type="entry name" value="HET"/>
    <property type="match status" value="1"/>
</dbReference>
<gene>
    <name evidence="2" type="ORF">PG991_014906</name>
</gene>
<proteinExistence type="predicted"/>
<dbReference type="PANTHER" id="PTHR24148:SF64">
    <property type="entry name" value="HETEROKARYON INCOMPATIBILITY DOMAIN-CONTAINING PROTEIN"/>
    <property type="match status" value="1"/>
</dbReference>
<organism evidence="2 3">
    <name type="scientific">Apiospora marii</name>
    <dbReference type="NCBI Taxonomy" id="335849"/>
    <lineage>
        <taxon>Eukaryota</taxon>
        <taxon>Fungi</taxon>
        <taxon>Dikarya</taxon>
        <taxon>Ascomycota</taxon>
        <taxon>Pezizomycotina</taxon>
        <taxon>Sordariomycetes</taxon>
        <taxon>Xylariomycetidae</taxon>
        <taxon>Amphisphaeriales</taxon>
        <taxon>Apiosporaceae</taxon>
        <taxon>Apiospora</taxon>
    </lineage>
</organism>
<feature type="domain" description="Heterokaryon incompatibility" evidence="1">
    <location>
        <begin position="50"/>
        <end position="138"/>
    </location>
</feature>
<dbReference type="InterPro" id="IPR052895">
    <property type="entry name" value="HetReg/Transcr_Mod"/>
</dbReference>
<dbReference type="PANTHER" id="PTHR24148">
    <property type="entry name" value="ANKYRIN REPEAT DOMAIN-CONTAINING PROTEIN 39 HOMOLOG-RELATED"/>
    <property type="match status" value="1"/>
</dbReference>